<feature type="compositionally biased region" description="Gly residues" evidence="4">
    <location>
        <begin position="1396"/>
        <end position="1411"/>
    </location>
</feature>
<evidence type="ECO:0000256" key="3">
    <source>
        <dbReference type="PROSITE-ProRule" id="PRU00023"/>
    </source>
</evidence>
<gene>
    <name evidence="5" type="ORF">Vbra_9811</name>
</gene>
<proteinExistence type="predicted"/>
<feature type="region of interest" description="Disordered" evidence="4">
    <location>
        <begin position="209"/>
        <end position="232"/>
    </location>
</feature>
<dbReference type="PROSITE" id="PS50297">
    <property type="entry name" value="ANK_REP_REGION"/>
    <property type="match status" value="1"/>
</dbReference>
<protein>
    <submittedName>
        <fullName evidence="5">Uncharacterized protein</fullName>
    </submittedName>
</protein>
<dbReference type="Pfam" id="PF12796">
    <property type="entry name" value="Ank_2"/>
    <property type="match status" value="1"/>
</dbReference>
<keyword evidence="2 3" id="KW-0040">ANK repeat</keyword>
<dbReference type="PANTHER" id="PTHR24173">
    <property type="entry name" value="ANKYRIN REPEAT CONTAINING"/>
    <property type="match status" value="1"/>
</dbReference>
<feature type="compositionally biased region" description="Low complexity" evidence="4">
    <location>
        <begin position="1079"/>
        <end position="1090"/>
    </location>
</feature>
<dbReference type="VEuPathDB" id="CryptoDB:Vbra_9811"/>
<feature type="region of interest" description="Disordered" evidence="4">
    <location>
        <begin position="1361"/>
        <end position="1411"/>
    </location>
</feature>
<feature type="compositionally biased region" description="Low complexity" evidence="4">
    <location>
        <begin position="1361"/>
        <end position="1370"/>
    </location>
</feature>
<feature type="compositionally biased region" description="Basic and acidic residues" evidence="4">
    <location>
        <begin position="1128"/>
        <end position="1137"/>
    </location>
</feature>
<keyword evidence="1" id="KW-0677">Repeat</keyword>
<organism evidence="5 6">
    <name type="scientific">Vitrella brassicaformis (strain CCMP3155)</name>
    <dbReference type="NCBI Taxonomy" id="1169540"/>
    <lineage>
        <taxon>Eukaryota</taxon>
        <taxon>Sar</taxon>
        <taxon>Alveolata</taxon>
        <taxon>Colpodellida</taxon>
        <taxon>Vitrellaceae</taxon>
        <taxon>Vitrella</taxon>
    </lineage>
</organism>
<evidence type="ECO:0000256" key="1">
    <source>
        <dbReference type="ARBA" id="ARBA00022737"/>
    </source>
</evidence>
<feature type="region of interest" description="Disordered" evidence="4">
    <location>
        <begin position="980"/>
        <end position="1165"/>
    </location>
</feature>
<feature type="compositionally biased region" description="Low complexity" evidence="4">
    <location>
        <begin position="1253"/>
        <end position="1262"/>
    </location>
</feature>
<accession>A0A0G4G9S1</accession>
<dbReference type="PROSITE" id="PS50088">
    <property type="entry name" value="ANK_REPEAT"/>
    <property type="match status" value="1"/>
</dbReference>
<evidence type="ECO:0000256" key="4">
    <source>
        <dbReference type="SAM" id="MobiDB-lite"/>
    </source>
</evidence>
<dbReference type="SMART" id="SM00248">
    <property type="entry name" value="ANK"/>
    <property type="match status" value="4"/>
</dbReference>
<evidence type="ECO:0000313" key="5">
    <source>
        <dbReference type="EMBL" id="CEM25767.1"/>
    </source>
</evidence>
<dbReference type="STRING" id="1169540.A0A0G4G9S1"/>
<evidence type="ECO:0000313" key="6">
    <source>
        <dbReference type="Proteomes" id="UP000041254"/>
    </source>
</evidence>
<dbReference type="Proteomes" id="UP000041254">
    <property type="component" value="Unassembled WGS sequence"/>
</dbReference>
<evidence type="ECO:0000256" key="2">
    <source>
        <dbReference type="ARBA" id="ARBA00023043"/>
    </source>
</evidence>
<sequence>MPPPQHLIADLDHKQVRSFSVAVRLSPNFPQELEGTGVPAVLLVEPHDPSAPIYIAEGFDYLSFLRQRRNQNDLHPNLSDNDIESMRGDSPHLTTYAFFAGKDLDAVSGSSRTRLVQPATARLWVKGRDCTTVAEERSYLFLHCGLDSPGEVMVAKYCGLCRGTAVQFEPVDHKMTCPLRTVWGGLMDAAAAGAVPFIPMVGVGGLTNGLQEPKQQQQQEASQQLANGQRPGLMVPLPRSLAPPMTRINDSFSAAPTPLFLLARDGGPITAEQLKDLGAQQMTIACTDLEWTPLQMASHMGHIDVVQALLSHPLAPALINKAIDHQTPLVLAATANHDDVVQCLLEAGADPTTRTEDQRGDTLVHLCARKGCTEALWKLGDFDRSLLSLPNRCGETPLSAAVKADESGAVTCLLDMGVDFKMVTSHLPTQPDHKRRQAIPQGGAVVPWAAEGSIGSATAAGREGSCDSGGAEAEGVMARVKKEEEELGIGALAQPLVPMPLATEALPQSPLESPQGGPFDVFRGTGARYSFGFLLDRYPAHRSSLPFVKLLSFFLENRTYNNRNEARYDFLRITRGDLNCVNLKNAIAKMVVDGQPADYFVTCDPGKGYRGGGDSARERRDKIPEEIQHVRFNTSYVVIDRNTGGELRRCKSRKSSKDTLTSVDNFLASLYREQDAGYRPRAAVLVIKSIQAQAQRNYRTADLSWRKDSGIQDLCVAFGEDITHEFADVISQLESAPADQPPAAADVSETAAAPAAAAAAAAAAMPSQAASARENSASMTLAPCIKGNPPPDLLVARLLLFQDASPWSNTDPYKVVRRVVSLGGPEEDCAAHMKVELAEQQLTSPSFTIEGFIYDDFIKRQAAEGRLLNWSSDAAVTGSADGVVVVFFVGFTLDPTAHPKSAQLVSQGRFRVWKSPGQQEGRGRQRGTSTDMVGDRPFLYCGMDANREVVLYRICPQCQQFVRGLHHRIRHWPTCPAYEAHPDESDQEHPAMAGPLLPPDAPLPLPAPVSERRPLSYPPGIQRARGRKKVVKEEVNSDVTPPHETGAADEECPAVDIDLQQRQQPDRVAPKRRAKRAASKAAAAAAAAADDTLDDGDDDQHQPDAGQTDIEPAKKRKTPKKTAAASRTQDKEDEPRQARGKRKPTDTPTASQRKRKAAKKQPMESASVFGISLAELLKDGGHGALLTGSDIPTEYGGGSADLQPDALLSLEIAQQQQGGGEGEVPQQSMATVYRIEGFCLPDDEGGKQRPATQQQQASSAGSGPLLSFAFHLGTSRIDSNGANAAMAMAAGQPTARVWRLEGEGGQPAVDSYPFDSDAVNVVVVDLCTHCGAYGQRSDSRGDGIEHNEACPVPAMQEVSSSAGVGVASRVKGGRPKKTASGLSNTKSKRGSSRSAAGGGGGGGGVGGAAGGGACEHIADL</sequence>
<dbReference type="Gene3D" id="1.25.40.20">
    <property type="entry name" value="Ankyrin repeat-containing domain"/>
    <property type="match status" value="1"/>
</dbReference>
<dbReference type="OrthoDB" id="416675at2759"/>
<keyword evidence="6" id="KW-1185">Reference proteome</keyword>
<feature type="compositionally biased region" description="Pro residues" evidence="4">
    <location>
        <begin position="996"/>
        <end position="1007"/>
    </location>
</feature>
<dbReference type="InParanoid" id="A0A0G4G9S1"/>
<reference evidence="5 6" key="1">
    <citation type="submission" date="2014-11" db="EMBL/GenBank/DDBJ databases">
        <authorList>
            <person name="Zhu J."/>
            <person name="Qi W."/>
            <person name="Song R."/>
        </authorList>
    </citation>
    <scope>NUCLEOTIDE SEQUENCE [LARGE SCALE GENOMIC DNA]</scope>
</reference>
<feature type="repeat" description="ANK" evidence="3">
    <location>
        <begin position="324"/>
        <end position="356"/>
    </location>
</feature>
<feature type="compositionally biased region" description="Low complexity" evidence="4">
    <location>
        <begin position="209"/>
        <end position="229"/>
    </location>
</feature>
<dbReference type="InterPro" id="IPR002110">
    <property type="entry name" value="Ankyrin_rpt"/>
</dbReference>
<name>A0A0G4G9S1_VITBC</name>
<dbReference type="EMBL" id="CDMY01000603">
    <property type="protein sequence ID" value="CEM25767.1"/>
    <property type="molecule type" value="Genomic_DNA"/>
</dbReference>
<feature type="compositionally biased region" description="Basic and acidic residues" evidence="4">
    <location>
        <begin position="980"/>
        <end position="989"/>
    </location>
</feature>
<dbReference type="PANTHER" id="PTHR24173:SF74">
    <property type="entry name" value="ANKYRIN REPEAT DOMAIN-CONTAINING PROTEIN 16"/>
    <property type="match status" value="1"/>
</dbReference>
<dbReference type="InterPro" id="IPR036770">
    <property type="entry name" value="Ankyrin_rpt-contain_sf"/>
</dbReference>
<dbReference type="SUPFAM" id="SSF48403">
    <property type="entry name" value="Ankyrin repeat"/>
    <property type="match status" value="1"/>
</dbReference>
<feature type="region of interest" description="Disordered" evidence="4">
    <location>
        <begin position="1241"/>
        <end position="1262"/>
    </location>
</feature>